<dbReference type="EMBL" id="CP028324">
    <property type="protein sequence ID" value="AVR98181.1"/>
    <property type="molecule type" value="Genomic_DNA"/>
</dbReference>
<keyword evidence="2" id="KW-1185">Reference proteome</keyword>
<accession>A0A2R4CEX1</accession>
<evidence type="ECO:0000313" key="1">
    <source>
        <dbReference type="EMBL" id="AVR98181.1"/>
    </source>
</evidence>
<dbReference type="AlphaFoldDB" id="A0A2R4CEX1"/>
<sequence>MTNESPRASHEKTMLATRVAVARGAAAQLTTNAALNRIRLRSLRTWESCTVPAMPQMGWLASSEDDLTAWLNAGGFAGGNELPPSGVGCPTKTAA</sequence>
<reference evidence="1 2" key="1">
    <citation type="submission" date="2018-03" db="EMBL/GenBank/DDBJ databases">
        <title>Massilia armeniaca sp. nov., isolated from desert soil.</title>
        <authorList>
            <person name="Huang H."/>
            <person name="Ren M."/>
        </authorList>
    </citation>
    <scope>NUCLEOTIDE SEQUENCE [LARGE SCALE GENOMIC DNA]</scope>
    <source>
        <strain evidence="1 2">ZMN-3</strain>
    </source>
</reference>
<dbReference type="Proteomes" id="UP000240505">
    <property type="component" value="Chromosome"/>
</dbReference>
<protein>
    <submittedName>
        <fullName evidence="1">Uncharacterized protein</fullName>
    </submittedName>
</protein>
<proteinExistence type="predicted"/>
<organism evidence="1 2">
    <name type="scientific">Pseudoduganella armeniaca</name>
    <dbReference type="NCBI Taxonomy" id="2072590"/>
    <lineage>
        <taxon>Bacteria</taxon>
        <taxon>Pseudomonadati</taxon>
        <taxon>Pseudomonadota</taxon>
        <taxon>Betaproteobacteria</taxon>
        <taxon>Burkholderiales</taxon>
        <taxon>Oxalobacteraceae</taxon>
        <taxon>Telluria group</taxon>
        <taxon>Pseudoduganella</taxon>
    </lineage>
</organism>
<dbReference type="KEGG" id="masz:C9I28_22955"/>
<name>A0A2R4CEX1_9BURK</name>
<gene>
    <name evidence="1" type="ORF">C9I28_22955</name>
</gene>
<evidence type="ECO:0000313" key="2">
    <source>
        <dbReference type="Proteomes" id="UP000240505"/>
    </source>
</evidence>